<dbReference type="InterPro" id="IPR018200">
    <property type="entry name" value="USP_CS"/>
</dbReference>
<evidence type="ECO:0000256" key="1">
    <source>
        <dbReference type="SAM" id="MobiDB-lite"/>
    </source>
</evidence>
<evidence type="ECO:0000313" key="3">
    <source>
        <dbReference type="EMBL" id="RXN25687.1"/>
    </source>
</evidence>
<proteinExistence type="predicted"/>
<dbReference type="GO" id="GO:0044877">
    <property type="term" value="F:protein-containing complex binding"/>
    <property type="evidence" value="ECO:0007669"/>
    <property type="project" value="InterPro"/>
</dbReference>
<dbReference type="InterPro" id="IPR045296">
    <property type="entry name" value="Complex1_LYR_ETFRF1_LYRM5"/>
</dbReference>
<dbReference type="CDD" id="cd20265">
    <property type="entry name" value="Complex1_LYR_ETFRF1_LYRM5"/>
    <property type="match status" value="1"/>
</dbReference>
<dbReference type="GO" id="GO:0000077">
    <property type="term" value="P:DNA damage checkpoint signaling"/>
    <property type="evidence" value="ECO:0007669"/>
    <property type="project" value="InterPro"/>
</dbReference>
<dbReference type="Pfam" id="PF05347">
    <property type="entry name" value="Complex1_LYR"/>
    <property type="match status" value="1"/>
</dbReference>
<dbReference type="CDD" id="cd02257">
    <property type="entry name" value="Peptidase_C19"/>
    <property type="match status" value="1"/>
</dbReference>
<dbReference type="InterPro" id="IPR029293">
    <property type="entry name" value="RHNO1"/>
</dbReference>
<dbReference type="AlphaFoldDB" id="A0A498NAC8"/>
<gene>
    <name evidence="3" type="ORF">ROHU_021343</name>
</gene>
<dbReference type="GO" id="GO:0071479">
    <property type="term" value="P:cellular response to ionizing radiation"/>
    <property type="evidence" value="ECO:0007669"/>
    <property type="project" value="InterPro"/>
</dbReference>
<dbReference type="SUPFAM" id="SSF54001">
    <property type="entry name" value="Cysteine proteinases"/>
    <property type="match status" value="1"/>
</dbReference>
<dbReference type="Pfam" id="PF07163">
    <property type="entry name" value="Pex26"/>
    <property type="match status" value="1"/>
</dbReference>
<dbReference type="Gene3D" id="3.90.70.10">
    <property type="entry name" value="Cysteine proteinases"/>
    <property type="match status" value="1"/>
</dbReference>
<feature type="compositionally biased region" description="Polar residues" evidence="1">
    <location>
        <begin position="1"/>
        <end position="13"/>
    </location>
</feature>
<dbReference type="GO" id="GO:0051117">
    <property type="term" value="F:ATPase binding"/>
    <property type="evidence" value="ECO:0007669"/>
    <property type="project" value="TreeGrafter"/>
</dbReference>
<dbReference type="InterPro" id="IPR028889">
    <property type="entry name" value="USP"/>
</dbReference>
<dbReference type="InterPro" id="IPR001394">
    <property type="entry name" value="Peptidase_C19_UCH"/>
</dbReference>
<accession>A0A498NAC8</accession>
<dbReference type="GO" id="GO:0016579">
    <property type="term" value="P:protein deubiquitination"/>
    <property type="evidence" value="ECO:0007669"/>
    <property type="project" value="InterPro"/>
</dbReference>
<feature type="region of interest" description="Disordered" evidence="1">
    <location>
        <begin position="271"/>
        <end position="296"/>
    </location>
</feature>
<dbReference type="GO" id="GO:0005634">
    <property type="term" value="C:nucleus"/>
    <property type="evidence" value="ECO:0007669"/>
    <property type="project" value="InterPro"/>
</dbReference>
<name>A0A498NAC8_LABRO</name>
<dbReference type="GO" id="GO:0005778">
    <property type="term" value="C:peroxisomal membrane"/>
    <property type="evidence" value="ECO:0007669"/>
    <property type="project" value="InterPro"/>
</dbReference>
<comment type="caution">
    <text evidence="3">The sequence shown here is derived from an EMBL/GenBank/DDBJ whole genome shotgun (WGS) entry which is preliminary data.</text>
</comment>
<feature type="compositionally biased region" description="Polar residues" evidence="1">
    <location>
        <begin position="275"/>
        <end position="296"/>
    </location>
</feature>
<dbReference type="Pfam" id="PF00443">
    <property type="entry name" value="UCH"/>
    <property type="match status" value="1"/>
</dbReference>
<feature type="domain" description="USP" evidence="2">
    <location>
        <begin position="222"/>
        <end position="567"/>
    </location>
</feature>
<evidence type="ECO:0000313" key="4">
    <source>
        <dbReference type="Proteomes" id="UP000290572"/>
    </source>
</evidence>
<dbReference type="InterPro" id="IPR010797">
    <property type="entry name" value="Pex26"/>
</dbReference>
<dbReference type="PROSITE" id="PS50235">
    <property type="entry name" value="USP_3"/>
    <property type="match status" value="1"/>
</dbReference>
<dbReference type="PROSITE" id="PS00973">
    <property type="entry name" value="USP_2"/>
    <property type="match status" value="1"/>
</dbReference>
<dbReference type="GO" id="GO:0090324">
    <property type="term" value="P:negative regulation of oxidative phosphorylation"/>
    <property type="evidence" value="ECO:0007669"/>
    <property type="project" value="InterPro"/>
</dbReference>
<reference evidence="3 4" key="1">
    <citation type="submission" date="2018-03" db="EMBL/GenBank/DDBJ databases">
        <title>Draft genome sequence of Rohu Carp (Labeo rohita).</title>
        <authorList>
            <person name="Das P."/>
            <person name="Kushwaha B."/>
            <person name="Joshi C.G."/>
            <person name="Kumar D."/>
            <person name="Nagpure N.S."/>
            <person name="Sahoo L."/>
            <person name="Das S.P."/>
            <person name="Bit A."/>
            <person name="Patnaik S."/>
            <person name="Meher P.K."/>
            <person name="Jayasankar P."/>
            <person name="Koringa P.G."/>
            <person name="Patel N.V."/>
            <person name="Hinsu A.T."/>
            <person name="Kumar R."/>
            <person name="Pandey M."/>
            <person name="Agarwal S."/>
            <person name="Srivastava S."/>
            <person name="Singh M."/>
            <person name="Iquebal M.A."/>
            <person name="Jaiswal S."/>
            <person name="Angadi U.B."/>
            <person name="Kumar N."/>
            <person name="Raza M."/>
            <person name="Shah T.M."/>
            <person name="Rai A."/>
            <person name="Jena J.K."/>
        </authorList>
    </citation>
    <scope>NUCLEOTIDE SEQUENCE [LARGE SCALE GENOMIC DNA]</scope>
    <source>
        <strain evidence="3">DASCIFA01</strain>
        <tissue evidence="3">Testis</tissue>
    </source>
</reference>
<dbReference type="STRING" id="84645.A0A498NAC8"/>
<dbReference type="EMBL" id="QBIY01012293">
    <property type="protein sequence ID" value="RXN25687.1"/>
    <property type="molecule type" value="Genomic_DNA"/>
</dbReference>
<dbReference type="InterPro" id="IPR008011">
    <property type="entry name" value="Complex1_LYR_dom"/>
</dbReference>
<dbReference type="PANTHER" id="PTHR16262">
    <property type="entry name" value="PEROXISOME ASSEMBLY PROTEIN 26"/>
    <property type="match status" value="1"/>
</dbReference>
<dbReference type="GO" id="GO:0016558">
    <property type="term" value="P:protein import into peroxisome matrix"/>
    <property type="evidence" value="ECO:0007669"/>
    <property type="project" value="TreeGrafter"/>
</dbReference>
<feature type="region of interest" description="Disordered" evidence="1">
    <location>
        <begin position="1"/>
        <end position="35"/>
    </location>
</feature>
<organism evidence="3 4">
    <name type="scientific">Labeo rohita</name>
    <name type="common">Indian major carp</name>
    <name type="synonym">Cyprinus rohita</name>
    <dbReference type="NCBI Taxonomy" id="84645"/>
    <lineage>
        <taxon>Eukaryota</taxon>
        <taxon>Metazoa</taxon>
        <taxon>Chordata</taxon>
        <taxon>Craniata</taxon>
        <taxon>Vertebrata</taxon>
        <taxon>Euteleostomi</taxon>
        <taxon>Actinopterygii</taxon>
        <taxon>Neopterygii</taxon>
        <taxon>Teleostei</taxon>
        <taxon>Ostariophysi</taxon>
        <taxon>Cypriniformes</taxon>
        <taxon>Cyprinidae</taxon>
        <taxon>Labeoninae</taxon>
        <taxon>Labeonini</taxon>
        <taxon>Labeo</taxon>
    </lineage>
</organism>
<evidence type="ECO:0000259" key="2">
    <source>
        <dbReference type="PROSITE" id="PS50235"/>
    </source>
</evidence>
<keyword evidence="4" id="KW-1185">Reference proteome</keyword>
<dbReference type="Pfam" id="PF15319">
    <property type="entry name" value="RHINO"/>
    <property type="match status" value="1"/>
</dbReference>
<dbReference type="GO" id="GO:0004843">
    <property type="term" value="F:cysteine-type deubiquitinase activity"/>
    <property type="evidence" value="ECO:0007669"/>
    <property type="project" value="InterPro"/>
</dbReference>
<dbReference type="InterPro" id="IPR038765">
    <property type="entry name" value="Papain-like_cys_pep_sf"/>
</dbReference>
<dbReference type="PANTHER" id="PTHR16262:SF2">
    <property type="entry name" value="PEROXISOME ASSEMBLY PROTEIN 26"/>
    <property type="match status" value="1"/>
</dbReference>
<sequence>MPHCSSGSPSSVQHLLFPPNQAKTPPRTENESILVKDTPEKDYGLRATWRRRKGLMKLLIDRVCNALKAQQQSVMRSSSSVSLAGGRGSGSVRLSSPSACPLTAPVDAAVEYLMVKKDFQAALDTCEKGLETLSSSAEQEDICFKYAELKAALTILGIQALAELNQWRGVLSWVLQQYGETEKIPAKIIQMCILLYVKVGEGAMMKDAVCDWLHCSGNMSQAGFSTVAELYFLHVLVPMGLTTEALEMLETDVGRVAFTSEQRQAARSLVDIQNEKNATSSNTNPESVAEAKTTSASKQDKLTQRLTSIMRLLYRGLSVASVRIRSISLRRVFLALILLYLLLVRVDPDAIDETNVPLQLKNALEAMRDKSHPAPHEGFLNCLYRQAIRRFSQQDADEIFHMILNLSQKQMPDDAVAQEIRSLYEIKVETQEVKLVSLPPILCVHLKRFRNNNGFTRKLYDKVAFPETFSTSIFAAGQSENTGSNCLKADEHYSLYAVIVHIGTSMSGHYTAYINSTQDQSWRYADDSQVHTVYSLPRDKKRDIKMSNPLRGEVIRLYKNLLYLGRDYPKGTAYFRERLKAAFMKNKDVTDPEKIQKLVDRGEFVIKELEALYFLRKYRAMKKRYYEPEH</sequence>
<dbReference type="GO" id="GO:0045046">
    <property type="term" value="P:protein import into peroxisome membrane"/>
    <property type="evidence" value="ECO:0007669"/>
    <property type="project" value="InterPro"/>
</dbReference>
<dbReference type="Proteomes" id="UP000290572">
    <property type="component" value="Unassembled WGS sequence"/>
</dbReference>
<protein>
    <submittedName>
        <fullName evidence="3">Peroxisome assembly 26</fullName>
    </submittedName>
</protein>